<evidence type="ECO:0000256" key="4">
    <source>
        <dbReference type="SAM" id="SignalP"/>
    </source>
</evidence>
<dbReference type="InterPro" id="IPR032675">
    <property type="entry name" value="LRR_dom_sf"/>
</dbReference>
<dbReference type="Pfam" id="PF12799">
    <property type="entry name" value="LRR_4"/>
    <property type="match status" value="1"/>
</dbReference>
<feature type="chain" id="PRO_5043123061" evidence="4">
    <location>
        <begin position="24"/>
        <end position="749"/>
    </location>
</feature>
<feature type="transmembrane region" description="Helical" evidence="3">
    <location>
        <begin position="659"/>
        <end position="684"/>
    </location>
</feature>
<keyword evidence="2" id="KW-0677">Repeat</keyword>
<dbReference type="InterPro" id="IPR001611">
    <property type="entry name" value="Leu-rich_rpt"/>
</dbReference>
<dbReference type="PROSITE" id="PS51450">
    <property type="entry name" value="LRR"/>
    <property type="match status" value="7"/>
</dbReference>
<feature type="signal peptide" evidence="4">
    <location>
        <begin position="1"/>
        <end position="23"/>
    </location>
</feature>
<evidence type="ECO:0000256" key="2">
    <source>
        <dbReference type="ARBA" id="ARBA00022737"/>
    </source>
</evidence>
<evidence type="ECO:0000313" key="5">
    <source>
        <dbReference type="EMBL" id="VDD96789.1"/>
    </source>
</evidence>
<gene>
    <name evidence="5" type="ORF">EVEC_LOCUS11540</name>
</gene>
<keyword evidence="6" id="KW-1185">Reference proteome</keyword>
<reference evidence="5 6" key="2">
    <citation type="submission" date="2018-10" db="EMBL/GenBank/DDBJ databases">
        <authorList>
            <consortium name="Pathogen Informatics"/>
        </authorList>
    </citation>
    <scope>NUCLEOTIDE SEQUENCE [LARGE SCALE GENOMIC DNA]</scope>
</reference>
<dbReference type="InterPro" id="IPR025875">
    <property type="entry name" value="Leu-rich_rpt_4"/>
</dbReference>
<dbReference type="AlphaFoldDB" id="A0A0N4VMZ4"/>
<dbReference type="PANTHER" id="PTHR45712:SF22">
    <property type="entry name" value="INSULIN-LIKE GROWTH FACTOR-BINDING PROTEIN COMPLEX ACID LABILE SUBUNIT"/>
    <property type="match status" value="1"/>
</dbReference>
<dbReference type="FunFam" id="3.80.10.10:FF:001164">
    <property type="entry name" value="GH01279p"/>
    <property type="match status" value="1"/>
</dbReference>
<protein>
    <submittedName>
        <fullName evidence="7">LRRCT domain-containing protein</fullName>
    </submittedName>
</protein>
<name>A0A0N4VMZ4_ENTVE</name>
<dbReference type="WBParaSite" id="EVEC_0001234001-mRNA-1">
    <property type="protein sequence ID" value="EVEC_0001234001-mRNA-1"/>
    <property type="gene ID" value="EVEC_0001234001"/>
</dbReference>
<dbReference type="STRING" id="51028.A0A0N4VMZ4"/>
<dbReference type="EMBL" id="UXUI01012245">
    <property type="protein sequence ID" value="VDD96789.1"/>
    <property type="molecule type" value="Genomic_DNA"/>
</dbReference>
<reference evidence="7" key="1">
    <citation type="submission" date="2017-02" db="UniProtKB">
        <authorList>
            <consortium name="WormBaseParasite"/>
        </authorList>
    </citation>
    <scope>IDENTIFICATION</scope>
</reference>
<accession>A0A0N4VMZ4</accession>
<proteinExistence type="predicted"/>
<evidence type="ECO:0000313" key="7">
    <source>
        <dbReference type="WBParaSite" id="EVEC_0001234001-mRNA-1"/>
    </source>
</evidence>
<dbReference type="SMART" id="SM00365">
    <property type="entry name" value="LRR_SD22"/>
    <property type="match status" value="7"/>
</dbReference>
<keyword evidence="3" id="KW-1133">Transmembrane helix</keyword>
<dbReference type="Proteomes" id="UP000274131">
    <property type="component" value="Unassembled WGS sequence"/>
</dbReference>
<evidence type="ECO:0000313" key="6">
    <source>
        <dbReference type="Proteomes" id="UP000274131"/>
    </source>
</evidence>
<keyword evidence="3" id="KW-0812">Transmembrane</keyword>
<keyword evidence="4" id="KW-0732">Signal</keyword>
<dbReference type="SMART" id="SM00369">
    <property type="entry name" value="LRR_TYP"/>
    <property type="match status" value="8"/>
</dbReference>
<evidence type="ECO:0000256" key="1">
    <source>
        <dbReference type="ARBA" id="ARBA00022614"/>
    </source>
</evidence>
<evidence type="ECO:0000256" key="3">
    <source>
        <dbReference type="SAM" id="Phobius"/>
    </source>
</evidence>
<sequence length="749" mass="84514">MKLLTNIIWLKLVIICLLGQCSALCPDSIADRCWCSEYKITGMQIFCRHFNGSLNSLISSLQTVRIDRLTVLRSKWPVITQVIPSKIRALRIIGCGVQDIEPKAFDPIAETLEELTLSNNSLDSVYHLGTLFKLRSLNLNYNQIKTVDDDALKGIRNLRDFRLEGNKILLTFNTLVCYSDALVGSKTTLELVDLSGNELTEIPTQGISIADNLKYLDLSENHLNRIGYLDLRFVPKLIELRLNDNQISEIDPLALKKMPLLQHLHLQNNRLSELQTDFTNNFAILKFLDLSNNFLSKVPRIKGLQHLHHLNLSSNRLTSITEASFSFNKALQVIDLQNNRIEVLAENSFIALDQLSSLLLSNNSLTYLDENAFKGVKELQELYVRDNYLTKIANGTFQSIPKLKILDLSHNRLSHIPKHLFYPITSLNNPLRCDENMRWFLTYLKRNGITASEEQINCTDIKLYNDGNAKKNVVYEKTSTQQKSSGRNSSFQTILGGFKELPKSPVQVMNHNVNRKLTSVKNIERVIPTSAPNLSNLASDSTVKLPQYDSSAQRLNILQLLLPPNYDIKNIPPDFLQAVAAGEVPDFSKIPADLKILYLTNIKKLLSEVIKEGSAMKNLISKLSVSEEEKEVERPSRDSKVNAADSKQIADSAVIDDYYWIYMVAAVVLLVTGISVFIAVLYVFKLHKNTASNASEVYRQCQMMVDSFASATGNRSYGSSLLNYGRITPLNESFRRSTPENLVSGTSRY</sequence>
<dbReference type="InterPro" id="IPR050333">
    <property type="entry name" value="SLRP"/>
</dbReference>
<dbReference type="Pfam" id="PF13855">
    <property type="entry name" value="LRR_8"/>
    <property type="match status" value="3"/>
</dbReference>
<keyword evidence="1" id="KW-0433">Leucine-rich repeat</keyword>
<dbReference type="PANTHER" id="PTHR45712">
    <property type="entry name" value="AGAP008170-PA"/>
    <property type="match status" value="1"/>
</dbReference>
<organism evidence="7">
    <name type="scientific">Enterobius vermicularis</name>
    <name type="common">Human pinworm</name>
    <dbReference type="NCBI Taxonomy" id="51028"/>
    <lineage>
        <taxon>Eukaryota</taxon>
        <taxon>Metazoa</taxon>
        <taxon>Ecdysozoa</taxon>
        <taxon>Nematoda</taxon>
        <taxon>Chromadorea</taxon>
        <taxon>Rhabditida</taxon>
        <taxon>Spirurina</taxon>
        <taxon>Oxyuridomorpha</taxon>
        <taxon>Oxyuroidea</taxon>
        <taxon>Oxyuridae</taxon>
        <taxon>Enterobius</taxon>
    </lineage>
</organism>
<dbReference type="Gene3D" id="3.80.10.10">
    <property type="entry name" value="Ribonuclease Inhibitor"/>
    <property type="match status" value="3"/>
</dbReference>
<dbReference type="InterPro" id="IPR003591">
    <property type="entry name" value="Leu-rich_rpt_typical-subtyp"/>
</dbReference>
<dbReference type="PRINTS" id="PR00019">
    <property type="entry name" value="LEURICHRPT"/>
</dbReference>
<keyword evidence="3" id="KW-0472">Membrane</keyword>
<dbReference type="OrthoDB" id="1055097at2759"/>
<dbReference type="SUPFAM" id="SSF52058">
    <property type="entry name" value="L domain-like"/>
    <property type="match status" value="1"/>
</dbReference>